<feature type="signal peptide" evidence="1">
    <location>
        <begin position="1"/>
        <end position="24"/>
    </location>
</feature>
<gene>
    <name evidence="2" type="ORF">FHX46_001252</name>
</gene>
<feature type="chain" id="PRO_5046049926" description="LppX_LprAFG lipoprotein" evidence="1">
    <location>
        <begin position="25"/>
        <end position="275"/>
    </location>
</feature>
<dbReference type="Gene3D" id="2.50.20.20">
    <property type="match status" value="1"/>
</dbReference>
<evidence type="ECO:0000256" key="1">
    <source>
        <dbReference type="SAM" id="SignalP"/>
    </source>
</evidence>
<evidence type="ECO:0000313" key="3">
    <source>
        <dbReference type="Proteomes" id="UP000754495"/>
    </source>
</evidence>
<evidence type="ECO:0000313" key="2">
    <source>
        <dbReference type="EMBL" id="NIH78722.1"/>
    </source>
</evidence>
<protein>
    <recommendedName>
        <fullName evidence="4">LppX_LprAFG lipoprotein</fullName>
    </recommendedName>
</protein>
<keyword evidence="3" id="KW-1185">Reference proteome</keyword>
<dbReference type="RefSeq" id="WP_167111478.1">
    <property type="nucleotide sequence ID" value="NZ_JAANOU010000001.1"/>
</dbReference>
<dbReference type="EMBL" id="JAANOU010000001">
    <property type="protein sequence ID" value="NIH78722.1"/>
    <property type="molecule type" value="Genomic_DNA"/>
</dbReference>
<reference evidence="2 3" key="1">
    <citation type="submission" date="2020-03" db="EMBL/GenBank/DDBJ databases">
        <title>Sequencing the genomes of 1000 actinobacteria strains.</title>
        <authorList>
            <person name="Klenk H.-P."/>
        </authorList>
    </citation>
    <scope>NUCLEOTIDE SEQUENCE [LARGE SCALE GENOMIC DNA]</scope>
    <source>
        <strain evidence="2 3">DSM 45668</strain>
    </source>
</reference>
<organism evidence="2 3">
    <name type="scientific">Amycolatopsis viridis</name>
    <dbReference type="NCBI Taxonomy" id="185678"/>
    <lineage>
        <taxon>Bacteria</taxon>
        <taxon>Bacillati</taxon>
        <taxon>Actinomycetota</taxon>
        <taxon>Actinomycetes</taxon>
        <taxon>Pseudonocardiales</taxon>
        <taxon>Pseudonocardiaceae</taxon>
        <taxon>Amycolatopsis</taxon>
    </lineage>
</organism>
<dbReference type="InterPro" id="IPR029046">
    <property type="entry name" value="LolA/LolB/LppX"/>
</dbReference>
<evidence type="ECO:0008006" key="4">
    <source>
        <dbReference type="Google" id="ProtNLM"/>
    </source>
</evidence>
<dbReference type="SUPFAM" id="SSF89392">
    <property type="entry name" value="Prokaryotic lipoproteins and lipoprotein localization factors"/>
    <property type="match status" value="1"/>
</dbReference>
<proteinExistence type="predicted"/>
<keyword evidence="1" id="KW-0732">Signal</keyword>
<name>A0ABX0SP32_9PSEU</name>
<dbReference type="PROSITE" id="PS51257">
    <property type="entry name" value="PROKAR_LIPOPROTEIN"/>
    <property type="match status" value="1"/>
</dbReference>
<accession>A0ABX0SP32</accession>
<dbReference type="Proteomes" id="UP000754495">
    <property type="component" value="Unassembled WGS sequence"/>
</dbReference>
<sequence length="275" mass="28428">MKKTALVSGALALVIGLSACGGQAATGGGNAVGPSLFGNAQDLVRAASAKTSQAQSAKFTMSMSMGGQEITGSGEGRFAGSDTAMAMTTNVAGRTQEMRIVDKVMYLKLPANAQAAAGGKPWAKLPQGSEAAKALGASLDQAESNNPAQSLEQIQKAGTITRSEQTTLDGQQVSHYWVNIDVAKAADELAGTGMPAEMLDRLKSMNGVTFPLELWLNNDQLPVQVTEDLSPMMKAVGAPAESQQATVKMKYTDWGAPVTVTAPPADQVGELKLNG</sequence>
<comment type="caution">
    <text evidence="2">The sequence shown here is derived from an EMBL/GenBank/DDBJ whole genome shotgun (WGS) entry which is preliminary data.</text>
</comment>